<feature type="region of interest" description="Disordered" evidence="1">
    <location>
        <begin position="274"/>
        <end position="308"/>
    </location>
</feature>
<protein>
    <recommendedName>
        <fullName evidence="4">Eukaryotic mitochondrial regulator protein-domain-containing protein</fullName>
    </recommendedName>
</protein>
<reference evidence="2 3" key="1">
    <citation type="journal article" date="2012" name="Science">
        <title>The Paleozoic origin of enzymatic lignin decomposition reconstructed from 31 fungal genomes.</title>
        <authorList>
            <person name="Floudas D."/>
            <person name="Binder M."/>
            <person name="Riley R."/>
            <person name="Barry K."/>
            <person name="Blanchette R.A."/>
            <person name="Henrissat B."/>
            <person name="Martinez A.T."/>
            <person name="Otillar R."/>
            <person name="Spatafora J.W."/>
            <person name="Yadav J.S."/>
            <person name="Aerts A."/>
            <person name="Benoit I."/>
            <person name="Boyd A."/>
            <person name="Carlson A."/>
            <person name="Copeland A."/>
            <person name="Coutinho P.M."/>
            <person name="de Vries R.P."/>
            <person name="Ferreira P."/>
            <person name="Findley K."/>
            <person name="Foster B."/>
            <person name="Gaskell J."/>
            <person name="Glotzer D."/>
            <person name="Gorecki P."/>
            <person name="Heitman J."/>
            <person name="Hesse C."/>
            <person name="Hori C."/>
            <person name="Igarashi K."/>
            <person name="Jurgens J.A."/>
            <person name="Kallen N."/>
            <person name="Kersten P."/>
            <person name="Kohler A."/>
            <person name="Kuees U."/>
            <person name="Kumar T.K.A."/>
            <person name="Kuo A."/>
            <person name="LaButti K."/>
            <person name="Larrondo L.F."/>
            <person name="Lindquist E."/>
            <person name="Ling A."/>
            <person name="Lombard V."/>
            <person name="Lucas S."/>
            <person name="Lundell T."/>
            <person name="Martin R."/>
            <person name="McLaughlin D.J."/>
            <person name="Morgenstern I."/>
            <person name="Morin E."/>
            <person name="Murat C."/>
            <person name="Nagy L.G."/>
            <person name="Nolan M."/>
            <person name="Ohm R.A."/>
            <person name="Patyshakuliyeva A."/>
            <person name="Rokas A."/>
            <person name="Ruiz-Duenas F.J."/>
            <person name="Sabat G."/>
            <person name="Salamov A."/>
            <person name="Samejima M."/>
            <person name="Schmutz J."/>
            <person name="Slot J.C."/>
            <person name="St John F."/>
            <person name="Stenlid J."/>
            <person name="Sun H."/>
            <person name="Sun S."/>
            <person name="Syed K."/>
            <person name="Tsang A."/>
            <person name="Wiebenga A."/>
            <person name="Young D."/>
            <person name="Pisabarro A."/>
            <person name="Eastwood D.C."/>
            <person name="Martin F."/>
            <person name="Cullen D."/>
            <person name="Grigoriev I.V."/>
            <person name="Hibbett D.S."/>
        </authorList>
    </citation>
    <scope>NUCLEOTIDE SEQUENCE [LARGE SCALE GENOMIC DNA]</scope>
    <source>
        <strain evidence="2 3">DJM-731 SS1</strain>
    </source>
</reference>
<feature type="compositionally biased region" description="Low complexity" evidence="1">
    <location>
        <begin position="63"/>
        <end position="80"/>
    </location>
</feature>
<dbReference type="PANTHER" id="PTHR28158:SF1">
    <property type="entry name" value="SMALL RIBOSOMAL SUBUNIT PROTEIN MS45"/>
    <property type="match status" value="1"/>
</dbReference>
<dbReference type="PANTHER" id="PTHR28158">
    <property type="entry name" value="37S RIBOSOMAL PROTEIN S35, MITOCHONDRIAL"/>
    <property type="match status" value="1"/>
</dbReference>
<evidence type="ECO:0000313" key="3">
    <source>
        <dbReference type="Proteomes" id="UP000030653"/>
    </source>
</evidence>
<dbReference type="EMBL" id="JH795868">
    <property type="protein sequence ID" value="EJU00080.1"/>
    <property type="molecule type" value="Genomic_DNA"/>
</dbReference>
<accession>M5FWL8</accession>
<gene>
    <name evidence="2" type="ORF">DACRYDRAFT_23591</name>
</gene>
<dbReference type="AlphaFoldDB" id="M5FWL8"/>
<evidence type="ECO:0000313" key="2">
    <source>
        <dbReference type="EMBL" id="EJU00080.1"/>
    </source>
</evidence>
<organism evidence="2 3">
    <name type="scientific">Dacryopinax primogenitus (strain DJM 731)</name>
    <name type="common">Brown rot fungus</name>
    <dbReference type="NCBI Taxonomy" id="1858805"/>
    <lineage>
        <taxon>Eukaryota</taxon>
        <taxon>Fungi</taxon>
        <taxon>Dikarya</taxon>
        <taxon>Basidiomycota</taxon>
        <taxon>Agaricomycotina</taxon>
        <taxon>Dacrymycetes</taxon>
        <taxon>Dacrymycetales</taxon>
        <taxon>Dacrymycetaceae</taxon>
        <taxon>Dacryopinax</taxon>
    </lineage>
</organism>
<dbReference type="Pfam" id="PF12298">
    <property type="entry name" value="Bot1p"/>
    <property type="match status" value="1"/>
</dbReference>
<dbReference type="GO" id="GO:0003735">
    <property type="term" value="F:structural constituent of ribosome"/>
    <property type="evidence" value="ECO:0007669"/>
    <property type="project" value="TreeGrafter"/>
</dbReference>
<dbReference type="Proteomes" id="UP000030653">
    <property type="component" value="Unassembled WGS sequence"/>
</dbReference>
<dbReference type="OMA" id="KYKEPHR"/>
<keyword evidence="3" id="KW-1185">Reference proteome</keyword>
<dbReference type="GeneID" id="63688361"/>
<dbReference type="InterPro" id="IPR021036">
    <property type="entry name" value="Ribosomal_mS45"/>
</dbReference>
<sequence length="346" mass="39576">MPPSVLPQLLHVRIRPQHVAYVRRIPQGVASFSRGFSASLRSLAEEEDDSTDLSESPQDPEAEAAQLAESESADSDAPAQTRASSAKETYKQWLRGTGERWRLPPEQGTNYLGIALTTDAPNYGCIFPSNPSFRPPMPLSNEDRNTIYWAYKESPDPQTVRTLSQKYAISIDRVNAVIKLKQHQEIVPQNQLQHALREGMERFMGIHSRLVPEDKLSFQAHNEGPRRKELYTVDEEEKRARDRMVPEQGARRIIWEMVAEGDRPIIARELEEQAERQQQQLAKSRRKQEDLPTVHVPPAKPGRPSWAFVDVGDKFKDSRSREVQGRALKWRGVVNRQRRATGMRMI</sequence>
<evidence type="ECO:0008006" key="4">
    <source>
        <dbReference type="Google" id="ProtNLM"/>
    </source>
</evidence>
<dbReference type="OrthoDB" id="10052321at2759"/>
<dbReference type="HOGENOM" id="CLU_068719_0_0_1"/>
<proteinExistence type="predicted"/>
<dbReference type="GO" id="GO:0032543">
    <property type="term" value="P:mitochondrial translation"/>
    <property type="evidence" value="ECO:0007669"/>
    <property type="project" value="TreeGrafter"/>
</dbReference>
<name>M5FWL8_DACPD</name>
<dbReference type="GO" id="GO:0005763">
    <property type="term" value="C:mitochondrial small ribosomal subunit"/>
    <property type="evidence" value="ECO:0007669"/>
    <property type="project" value="TreeGrafter"/>
</dbReference>
<feature type="compositionally biased region" description="Acidic residues" evidence="1">
    <location>
        <begin position="45"/>
        <end position="62"/>
    </location>
</feature>
<feature type="region of interest" description="Disordered" evidence="1">
    <location>
        <begin position="43"/>
        <end position="88"/>
    </location>
</feature>
<dbReference type="RefSeq" id="XP_040626977.1">
    <property type="nucleotide sequence ID" value="XM_040773299.1"/>
</dbReference>
<evidence type="ECO:0000256" key="1">
    <source>
        <dbReference type="SAM" id="MobiDB-lite"/>
    </source>
</evidence>